<sequence>MERYICETCGVQYENSAVPPSQCKICNEERQYINPMGQSWTTLERMMKGAPYKNWIAEDEEEIHSIVTKPSFAIGQTAYLVREKGFNLLWDCITYIDPTTIEEIKDLGGVDAIAISHPHYYASQVEWADAFNADIYIHEDDRQWVTRQSEKIIFWSGQSIELHEGLILHKLGGHFKGATVLECQKGIIFSGDIVRVTPDFHWVTFMYSYPNFIPLPASTIQRMADYLNGINYYRIYDAFHRIIKEDADEKVQKSAQRYIDALNGNFFST</sequence>
<name>A0ABT8NGV6_9BACL</name>
<dbReference type="Proteomes" id="UP001172142">
    <property type="component" value="Unassembled WGS sequence"/>
</dbReference>
<evidence type="ECO:0000313" key="2">
    <source>
        <dbReference type="EMBL" id="MDN7246998.1"/>
    </source>
</evidence>
<reference evidence="2 3" key="1">
    <citation type="submission" date="2023-07" db="EMBL/GenBank/DDBJ databases">
        <title>Novel species in genus Planococcus.</title>
        <authorList>
            <person name="Ning S."/>
        </authorList>
    </citation>
    <scope>NUCLEOTIDE SEQUENCE [LARGE SCALE GENOMIC DNA]</scope>
    <source>
        <strain evidence="2 3">N017</strain>
    </source>
</reference>
<dbReference type="SUPFAM" id="SSF56281">
    <property type="entry name" value="Metallo-hydrolase/oxidoreductase"/>
    <property type="match status" value="1"/>
</dbReference>
<comment type="caution">
    <text evidence="2">The sequence shown here is derived from an EMBL/GenBank/DDBJ whole genome shotgun (WGS) entry which is preliminary data.</text>
</comment>
<evidence type="ECO:0000313" key="3">
    <source>
        <dbReference type="Proteomes" id="UP001172142"/>
    </source>
</evidence>
<evidence type="ECO:0000259" key="1">
    <source>
        <dbReference type="SMART" id="SM00849"/>
    </source>
</evidence>
<dbReference type="PANTHER" id="PTHR36839">
    <property type="entry name" value="METALLO-BETA-LACTAMASE FAMILY PROTEIN (AFU_ORTHOLOGUE AFUA_5G12770)"/>
    <property type="match status" value="1"/>
</dbReference>
<dbReference type="RefSeq" id="WP_301857330.1">
    <property type="nucleotide sequence ID" value="NZ_JAUJWU010000005.1"/>
</dbReference>
<dbReference type="EMBL" id="JAUJWU010000005">
    <property type="protein sequence ID" value="MDN7246998.1"/>
    <property type="molecule type" value="Genomic_DNA"/>
</dbReference>
<keyword evidence="3" id="KW-1185">Reference proteome</keyword>
<dbReference type="SMART" id="SM00849">
    <property type="entry name" value="Lactamase_B"/>
    <property type="match status" value="1"/>
</dbReference>
<dbReference type="InterPro" id="IPR036866">
    <property type="entry name" value="RibonucZ/Hydroxyglut_hydro"/>
</dbReference>
<organism evidence="2 3">
    <name type="scientific">Planococcus shenhongbingii</name>
    <dbReference type="NCBI Taxonomy" id="3058398"/>
    <lineage>
        <taxon>Bacteria</taxon>
        <taxon>Bacillati</taxon>
        <taxon>Bacillota</taxon>
        <taxon>Bacilli</taxon>
        <taxon>Bacillales</taxon>
        <taxon>Caryophanaceae</taxon>
        <taxon>Planococcus</taxon>
    </lineage>
</organism>
<accession>A0ABT8NGV6</accession>
<proteinExistence type="predicted"/>
<dbReference type="Gene3D" id="3.60.15.10">
    <property type="entry name" value="Ribonuclease Z/Hydroxyacylglutathione hydrolase-like"/>
    <property type="match status" value="1"/>
</dbReference>
<protein>
    <recommendedName>
        <fullName evidence="1">Metallo-beta-lactamase domain-containing protein</fullName>
    </recommendedName>
</protein>
<dbReference type="PANTHER" id="PTHR36839:SF1">
    <property type="entry name" value="METALLO-BETA-LACTAMASE FAMILY PROTEIN (AFU_ORTHOLOGUE AFUA_5G12770)"/>
    <property type="match status" value="1"/>
</dbReference>
<dbReference type="InterPro" id="IPR001279">
    <property type="entry name" value="Metallo-B-lactamas"/>
</dbReference>
<gene>
    <name evidence="2" type="ORF">QWY13_16065</name>
</gene>
<feature type="domain" description="Metallo-beta-lactamase" evidence="1">
    <location>
        <begin position="75"/>
        <end position="236"/>
    </location>
</feature>